<dbReference type="Proteomes" id="UP000034172">
    <property type="component" value="Unassembled WGS sequence"/>
</dbReference>
<organism evidence="1 2">
    <name type="scientific">Candidatus Collierbacteria bacterium GW2011_GWC2_44_18</name>
    <dbReference type="NCBI Taxonomy" id="1618392"/>
    <lineage>
        <taxon>Bacteria</taxon>
        <taxon>Candidatus Collieribacteriota</taxon>
    </lineage>
</organism>
<dbReference type="STRING" id="1618392.UW41_C0001G0025"/>
<comment type="caution">
    <text evidence="1">The sequence shown here is derived from an EMBL/GenBank/DDBJ whole genome shotgun (WGS) entry which is preliminary data.</text>
</comment>
<gene>
    <name evidence="1" type="ORF">UW41_C0001G0025</name>
</gene>
<protein>
    <submittedName>
        <fullName evidence="1">Uncharacterized protein</fullName>
    </submittedName>
</protein>
<sequence>MDQDATPENAMNIKSSDNEFKRCGRQLELENRMKEFGGKKVIDEQGFEFWEVDNPQKYLESVLMERKWVFHGTTGRYTELIPQKSQDEVKESGNRVAIYFTNDPILAEFCSLAGGGKTVGARQNSIHMSYDTDTREVSYSEVKLSVEHPEKVSDAGFVYLSPMEGTDFANGEWLAYEPRKPDIIVKVKKSDLSYPIEKIEK</sequence>
<accession>A0A0G1KPI9</accession>
<evidence type="ECO:0000313" key="1">
    <source>
        <dbReference type="EMBL" id="KKT49879.1"/>
    </source>
</evidence>
<reference evidence="1 2" key="1">
    <citation type="journal article" date="2015" name="Nature">
        <title>rRNA introns, odd ribosomes, and small enigmatic genomes across a large radiation of phyla.</title>
        <authorList>
            <person name="Brown C.T."/>
            <person name="Hug L.A."/>
            <person name="Thomas B.C."/>
            <person name="Sharon I."/>
            <person name="Castelle C.J."/>
            <person name="Singh A."/>
            <person name="Wilkins M.J."/>
            <person name="Williams K.H."/>
            <person name="Banfield J.F."/>
        </authorList>
    </citation>
    <scope>NUCLEOTIDE SEQUENCE [LARGE SCALE GENOMIC DNA]</scope>
</reference>
<dbReference type="AlphaFoldDB" id="A0A0G1KPI9"/>
<name>A0A0G1KPI9_9BACT</name>
<evidence type="ECO:0000313" key="2">
    <source>
        <dbReference type="Proteomes" id="UP000034172"/>
    </source>
</evidence>
<dbReference type="EMBL" id="LCIE01000001">
    <property type="protein sequence ID" value="KKT49879.1"/>
    <property type="molecule type" value="Genomic_DNA"/>
</dbReference>
<proteinExistence type="predicted"/>